<keyword evidence="2" id="KW-1185">Reference proteome</keyword>
<organism evidence="1 2">
    <name type="scientific">Marixanthomonas ophiurae</name>
    <dbReference type="NCBI Taxonomy" id="387659"/>
    <lineage>
        <taxon>Bacteria</taxon>
        <taxon>Pseudomonadati</taxon>
        <taxon>Bacteroidota</taxon>
        <taxon>Flavobacteriia</taxon>
        <taxon>Flavobacteriales</taxon>
        <taxon>Flavobacteriaceae</taxon>
        <taxon>Marixanthomonas</taxon>
    </lineage>
</organism>
<dbReference type="OrthoDB" id="1119488at2"/>
<accession>A0A3E1Q870</accession>
<dbReference type="AlphaFoldDB" id="A0A3E1Q870"/>
<evidence type="ECO:0008006" key="3">
    <source>
        <dbReference type="Google" id="ProtNLM"/>
    </source>
</evidence>
<proteinExistence type="predicted"/>
<evidence type="ECO:0000313" key="2">
    <source>
        <dbReference type="Proteomes" id="UP000261082"/>
    </source>
</evidence>
<dbReference type="RefSeq" id="WP_117160281.1">
    <property type="nucleotide sequence ID" value="NZ_QVID01000002.1"/>
</dbReference>
<dbReference type="Pfam" id="PF19643">
    <property type="entry name" value="DUF6146"/>
    <property type="match status" value="1"/>
</dbReference>
<dbReference type="InterPro" id="IPR046144">
    <property type="entry name" value="DUF6146"/>
</dbReference>
<name>A0A3E1Q870_9FLAO</name>
<dbReference type="EMBL" id="QVID01000002">
    <property type="protein sequence ID" value="RFN58333.1"/>
    <property type="molecule type" value="Genomic_DNA"/>
</dbReference>
<dbReference type="Proteomes" id="UP000261082">
    <property type="component" value="Unassembled WGS sequence"/>
</dbReference>
<comment type="caution">
    <text evidence="1">The sequence shown here is derived from an EMBL/GenBank/DDBJ whole genome shotgun (WGS) entry which is preliminary data.</text>
</comment>
<evidence type="ECO:0000313" key="1">
    <source>
        <dbReference type="EMBL" id="RFN58333.1"/>
    </source>
</evidence>
<dbReference type="PROSITE" id="PS51257">
    <property type="entry name" value="PROKAR_LIPOPROTEIN"/>
    <property type="match status" value="1"/>
</dbReference>
<sequence>MKYLLFFIAISLAVYSCDSTKSTMKGDNDTSVVENDTIRIANDSLEYEILIIESGFNSWLVTQPPRQHYGLNYLENKNQFFVSEYNSRVRNPQRFNSNLYPQEINYDYNTDYGYEVNYLLYNYFVYFQQKYNQHLPGGRR</sequence>
<gene>
    <name evidence="1" type="ORF">DZ858_14005</name>
</gene>
<reference evidence="1 2" key="1">
    <citation type="journal article" date="2007" name="Int. J. Syst. Evol. Microbiol.">
        <title>Marixanthomonas ophiurae gen. nov., sp. nov., a marine bacterium of the family Flavobacteriaceae isolated from a deep-sea brittle star.</title>
        <authorList>
            <person name="Romanenko L.A."/>
            <person name="Uchino M."/>
            <person name="Frolova G.M."/>
            <person name="Mikhailov V.V."/>
        </authorList>
    </citation>
    <scope>NUCLEOTIDE SEQUENCE [LARGE SCALE GENOMIC DNA]</scope>
    <source>
        <strain evidence="1 2">KMM 3046</strain>
    </source>
</reference>
<protein>
    <recommendedName>
        <fullName evidence="3">Lipoprotein</fullName>
    </recommendedName>
</protein>